<dbReference type="Proteomes" id="UP001610861">
    <property type="component" value="Unassembled WGS sequence"/>
</dbReference>
<evidence type="ECO:0000313" key="2">
    <source>
        <dbReference type="EMBL" id="MFH8253170.1"/>
    </source>
</evidence>
<dbReference type="EMBL" id="JBIQWL010000017">
    <property type="protein sequence ID" value="MFH8253170.1"/>
    <property type="molecule type" value="Genomic_DNA"/>
</dbReference>
<keyword evidence="1" id="KW-0732">Signal</keyword>
<feature type="chain" id="PRO_5045577466" description="WxL domain-containing protein" evidence="1">
    <location>
        <begin position="30"/>
        <end position="208"/>
    </location>
</feature>
<dbReference type="RefSeq" id="WP_397558596.1">
    <property type="nucleotide sequence ID" value="NZ_JBIQWL010000017.1"/>
</dbReference>
<reference evidence="2 3" key="1">
    <citation type="submission" date="2024-09" db="EMBL/GenBank/DDBJ databases">
        <authorList>
            <person name="Pan X."/>
        </authorList>
    </citation>
    <scope>NUCLEOTIDE SEQUENCE [LARGE SCALE GENOMIC DNA]</scope>
    <source>
        <strain evidence="2 3">B2969</strain>
    </source>
</reference>
<keyword evidence="3" id="KW-1185">Reference proteome</keyword>
<evidence type="ECO:0000256" key="1">
    <source>
        <dbReference type="SAM" id="SignalP"/>
    </source>
</evidence>
<feature type="signal peptide" evidence="1">
    <location>
        <begin position="1"/>
        <end position="29"/>
    </location>
</feature>
<evidence type="ECO:0000313" key="3">
    <source>
        <dbReference type="Proteomes" id="UP001610861"/>
    </source>
</evidence>
<protein>
    <recommendedName>
        <fullName evidence="4">WxL domain-containing protein</fullName>
    </recommendedName>
</protein>
<sequence length="208" mass="21445">MNKKVLIARTAAGALGGLLLLGAAGAAIADELDNGDVDVNVNIEALPPVGALTMTVDSNASTLTESTSADPEVRRFTGTLPTVTVTDDREEVPAGAFWYVTGQASDFAGPGGASITAGHLGWSPRLLTEGNGEVAPGDEVGTVLDPQTDPNNVGVVDNDLLALALDSNDARPTGEWKATADLTLKTDKHVTPGAYSSTLTLTLWEDEF</sequence>
<comment type="caution">
    <text evidence="2">The sequence shown here is derived from an EMBL/GenBank/DDBJ whole genome shotgun (WGS) entry which is preliminary data.</text>
</comment>
<proteinExistence type="predicted"/>
<accession>A0ABW7QEJ7</accession>
<evidence type="ECO:0008006" key="4">
    <source>
        <dbReference type="Google" id="ProtNLM"/>
    </source>
</evidence>
<organism evidence="2 3">
    <name type="scientific">Microbacterium alkaliflavum</name>
    <dbReference type="NCBI Taxonomy" id="3248839"/>
    <lineage>
        <taxon>Bacteria</taxon>
        <taxon>Bacillati</taxon>
        <taxon>Actinomycetota</taxon>
        <taxon>Actinomycetes</taxon>
        <taxon>Micrococcales</taxon>
        <taxon>Microbacteriaceae</taxon>
        <taxon>Microbacterium</taxon>
    </lineage>
</organism>
<gene>
    <name evidence="2" type="ORF">ACH3VR_22575</name>
</gene>
<name>A0ABW7QEJ7_9MICO</name>